<dbReference type="AlphaFoldDB" id="A0A6G1DVV2"/>
<dbReference type="PROSITE" id="PS00012">
    <property type="entry name" value="PHOSPHOPANTETHEINE"/>
    <property type="match status" value="1"/>
</dbReference>
<dbReference type="Pfam" id="PF13570">
    <property type="entry name" value="Beta-prop_ACSF4"/>
    <property type="match status" value="1"/>
</dbReference>
<dbReference type="SUPFAM" id="SSF47336">
    <property type="entry name" value="ACP-like"/>
    <property type="match status" value="1"/>
</dbReference>
<dbReference type="InterPro" id="IPR036736">
    <property type="entry name" value="ACP-like_sf"/>
</dbReference>
<feature type="domain" description="Pyrrolo-quinoline quinone repeat" evidence="1">
    <location>
        <begin position="332"/>
        <end position="600"/>
    </location>
</feature>
<dbReference type="SUPFAM" id="SSF50998">
    <property type="entry name" value="Quinoprotein alcohol dehydrogenase-like"/>
    <property type="match status" value="1"/>
</dbReference>
<dbReference type="InterPro" id="IPR006162">
    <property type="entry name" value="Ppantetheine_attach_site"/>
</dbReference>
<dbReference type="InterPro" id="IPR045851">
    <property type="entry name" value="AMP-bd_C_sf"/>
</dbReference>
<protein>
    <recommendedName>
        <fullName evidence="1">Pyrrolo-quinoline quinone repeat domain-containing protein</fullName>
    </recommendedName>
</protein>
<sequence>EVESTLKEHPDVSAAAVTFQNNGSPDFRAYLVFKNSSASAEDCQQRKKYKSSPVIMPSIRSWLVMKLPPAMIPRFFLPMESLPLTSSGKIDYVKLSSLKCALESCEIETETNRINPHLQLIKKAFCDALLVDEVSEFDDFFALGGNSISAAHVAHKLEIDMRMLYIYSTPSKLLDALFTKHSCLLSSSHEPHPKKGLDISSSIPSSFNPISSSVDDNFPEGKSHINGDGECAHDHIAGNFANEVDGQLNKNVPLSNDRYQTKSLLLDTCSNDRNSVDGSPWILNFCLQKKWSLARCNRFMHGYEGRLQLEDVCSYVPYNKTSYLQALWNIPLGSCVDASPLLVSNNGMLNIFIGSHSHSFLCIDGCSGSVRWSVKLEGRIECSATITGDFSEVVVGCYKGKIYFLDVLTGKLAWTIQTDGEVKMQPVVDRIRNLIWCGSYDHHLYALNYKDRCCTYKISCGGSIYGSPAIDMTYNMIYVASTSGLVTAISLEVSSFRINWQFEAGAPIFGSLAIHHQSGNVICCLVNGLVIALNSHGSVIWKTTIGGPIFAGACLSSGLPTQVLIPSRDGRLYSFDTTSGVLLWEYEVGDPITASTFVDEVLTSTSSGSSESNNEEVRKLLVFEG</sequence>
<gene>
    <name evidence="2" type="ORF">E2562_007613</name>
</gene>
<feature type="non-terminal residue" evidence="2">
    <location>
        <position position="1"/>
    </location>
</feature>
<reference evidence="2 3" key="1">
    <citation type="submission" date="2019-11" db="EMBL/GenBank/DDBJ databases">
        <title>Whole genome sequence of Oryza granulata.</title>
        <authorList>
            <person name="Li W."/>
        </authorList>
    </citation>
    <scope>NUCLEOTIDE SEQUENCE [LARGE SCALE GENOMIC DNA]</scope>
    <source>
        <strain evidence="3">cv. Menghai</strain>
        <tissue evidence="2">Leaf</tissue>
    </source>
</reference>
<dbReference type="FunFam" id="3.30.300.30:FF:000022">
    <property type="entry name" value="Putative acyl-activating enzyme 19"/>
    <property type="match status" value="1"/>
</dbReference>
<evidence type="ECO:0000259" key="1">
    <source>
        <dbReference type="Pfam" id="PF13570"/>
    </source>
</evidence>
<dbReference type="OrthoDB" id="408177at2759"/>
<dbReference type="Gene3D" id="1.10.1200.10">
    <property type="entry name" value="ACP-like"/>
    <property type="match status" value="1"/>
</dbReference>
<dbReference type="InterPro" id="IPR018391">
    <property type="entry name" value="PQQ_b-propeller_rpt"/>
</dbReference>
<dbReference type="FunFam" id="1.10.1200.10:FF:000015">
    <property type="entry name" value="Putative acyl-activating enzyme 19"/>
    <property type="match status" value="1"/>
</dbReference>
<dbReference type="EMBL" id="SPHZ02000005">
    <property type="protein sequence ID" value="KAF0916536.1"/>
    <property type="molecule type" value="Genomic_DNA"/>
</dbReference>
<organism evidence="2 3">
    <name type="scientific">Oryza meyeriana var. granulata</name>
    <dbReference type="NCBI Taxonomy" id="110450"/>
    <lineage>
        <taxon>Eukaryota</taxon>
        <taxon>Viridiplantae</taxon>
        <taxon>Streptophyta</taxon>
        <taxon>Embryophyta</taxon>
        <taxon>Tracheophyta</taxon>
        <taxon>Spermatophyta</taxon>
        <taxon>Magnoliopsida</taxon>
        <taxon>Liliopsida</taxon>
        <taxon>Poales</taxon>
        <taxon>Poaceae</taxon>
        <taxon>BOP clade</taxon>
        <taxon>Oryzoideae</taxon>
        <taxon>Oryzeae</taxon>
        <taxon>Oryzinae</taxon>
        <taxon>Oryza</taxon>
        <taxon>Oryza meyeriana</taxon>
    </lineage>
</organism>
<dbReference type="GO" id="GO:0043041">
    <property type="term" value="P:amino acid activation for nonribosomal peptide biosynthetic process"/>
    <property type="evidence" value="ECO:0007669"/>
    <property type="project" value="TreeGrafter"/>
</dbReference>
<dbReference type="SUPFAM" id="SSF56801">
    <property type="entry name" value="Acetyl-CoA synthetase-like"/>
    <property type="match status" value="1"/>
</dbReference>
<name>A0A6G1DVV2_9ORYZ</name>
<comment type="caution">
    <text evidence="2">The sequence shown here is derived from an EMBL/GenBank/DDBJ whole genome shotgun (WGS) entry which is preliminary data.</text>
</comment>
<accession>A0A6G1DVV2</accession>
<dbReference type="InterPro" id="IPR052091">
    <property type="entry name" value="Beta-ala_Activ/Resist"/>
</dbReference>
<dbReference type="Proteomes" id="UP000479710">
    <property type="component" value="Unassembled WGS sequence"/>
</dbReference>
<evidence type="ECO:0000313" key="3">
    <source>
        <dbReference type="Proteomes" id="UP000479710"/>
    </source>
</evidence>
<dbReference type="PANTHER" id="PTHR44394">
    <property type="entry name" value="BETA-ALANINE-ACTIVATING ENZYME"/>
    <property type="match status" value="1"/>
</dbReference>
<dbReference type="FunFam" id="2.130.10.10:FF:000406">
    <property type="entry name" value="Putative acyl-activating enzyme 19"/>
    <property type="match status" value="1"/>
</dbReference>
<proteinExistence type="predicted"/>
<dbReference type="InterPro" id="IPR015943">
    <property type="entry name" value="WD40/YVTN_repeat-like_dom_sf"/>
</dbReference>
<dbReference type="Gene3D" id="2.130.10.10">
    <property type="entry name" value="YVTN repeat-like/Quinoprotein amine dehydrogenase"/>
    <property type="match status" value="2"/>
</dbReference>
<dbReference type="SMART" id="SM00564">
    <property type="entry name" value="PQQ"/>
    <property type="match status" value="5"/>
</dbReference>
<dbReference type="Gene3D" id="3.30.300.30">
    <property type="match status" value="1"/>
</dbReference>
<dbReference type="InterPro" id="IPR011047">
    <property type="entry name" value="Quinoprotein_ADH-like_sf"/>
</dbReference>
<keyword evidence="3" id="KW-1185">Reference proteome</keyword>
<dbReference type="InterPro" id="IPR002372">
    <property type="entry name" value="PQQ_rpt_dom"/>
</dbReference>
<evidence type="ECO:0000313" key="2">
    <source>
        <dbReference type="EMBL" id="KAF0916536.1"/>
    </source>
</evidence>
<dbReference type="PANTHER" id="PTHR44394:SF1">
    <property type="entry name" value="BETA-ALANINE-ACTIVATING ENZYME"/>
    <property type="match status" value="1"/>
</dbReference>